<dbReference type="AlphaFoldDB" id="A0ABD2P4J7"/>
<dbReference type="Proteomes" id="UP001516400">
    <property type="component" value="Unassembled WGS sequence"/>
</dbReference>
<organism evidence="3 4">
    <name type="scientific">Cryptolaemus montrouzieri</name>
    <dbReference type="NCBI Taxonomy" id="559131"/>
    <lineage>
        <taxon>Eukaryota</taxon>
        <taxon>Metazoa</taxon>
        <taxon>Ecdysozoa</taxon>
        <taxon>Arthropoda</taxon>
        <taxon>Hexapoda</taxon>
        <taxon>Insecta</taxon>
        <taxon>Pterygota</taxon>
        <taxon>Neoptera</taxon>
        <taxon>Endopterygota</taxon>
        <taxon>Coleoptera</taxon>
        <taxon>Polyphaga</taxon>
        <taxon>Cucujiformia</taxon>
        <taxon>Coccinelloidea</taxon>
        <taxon>Coccinellidae</taxon>
        <taxon>Scymninae</taxon>
        <taxon>Scymnini</taxon>
        <taxon>Cryptolaemus</taxon>
    </lineage>
</organism>
<proteinExistence type="predicted"/>
<comment type="caution">
    <text evidence="3">The sequence shown here is derived from an EMBL/GenBank/DDBJ whole genome shotgun (WGS) entry which is preliminary data.</text>
</comment>
<evidence type="ECO:0000256" key="1">
    <source>
        <dbReference type="SAM" id="Phobius"/>
    </source>
</evidence>
<dbReference type="EMBL" id="JABFTP020000185">
    <property type="protein sequence ID" value="KAL3285765.1"/>
    <property type="molecule type" value="Genomic_DNA"/>
</dbReference>
<protein>
    <submittedName>
        <fullName evidence="3">Uncharacterized protein</fullName>
    </submittedName>
</protein>
<reference evidence="3 4" key="1">
    <citation type="journal article" date="2021" name="BMC Biol.">
        <title>Horizontally acquired antibacterial genes associated with adaptive radiation of ladybird beetles.</title>
        <authorList>
            <person name="Li H.S."/>
            <person name="Tang X.F."/>
            <person name="Huang Y.H."/>
            <person name="Xu Z.Y."/>
            <person name="Chen M.L."/>
            <person name="Du X.Y."/>
            <person name="Qiu B.Y."/>
            <person name="Chen P.T."/>
            <person name="Zhang W."/>
            <person name="Slipinski A."/>
            <person name="Escalona H.E."/>
            <person name="Waterhouse R.M."/>
            <person name="Zwick A."/>
            <person name="Pang H."/>
        </authorList>
    </citation>
    <scope>NUCLEOTIDE SEQUENCE [LARGE SCALE GENOMIC DNA]</scope>
    <source>
        <strain evidence="3">SYSU2018</strain>
    </source>
</reference>
<keyword evidence="1" id="KW-0812">Transmembrane</keyword>
<evidence type="ECO:0000313" key="4">
    <source>
        <dbReference type="Proteomes" id="UP001516400"/>
    </source>
</evidence>
<accession>A0ABD2P4J7</accession>
<evidence type="ECO:0000313" key="3">
    <source>
        <dbReference type="EMBL" id="KAL3285765.1"/>
    </source>
</evidence>
<sequence length="109" mass="11917">MYLKVGVFLAFGVFVMINSALSLKCVDSNSKDGVTICANGDVCFRHEENNTKKVTVGCSLPRICDNVNSGQDNCTTCSTDLCNSGCDSHFFSYTIFSTLFLFILAIFVK</sequence>
<gene>
    <name evidence="3" type="ORF">HHI36_000291</name>
</gene>
<keyword evidence="1" id="KW-0472">Membrane</keyword>
<keyword evidence="2" id="KW-0732">Signal</keyword>
<feature type="chain" id="PRO_5044761873" evidence="2">
    <location>
        <begin position="23"/>
        <end position="109"/>
    </location>
</feature>
<keyword evidence="1" id="KW-1133">Transmembrane helix</keyword>
<feature type="signal peptide" evidence="2">
    <location>
        <begin position="1"/>
        <end position="22"/>
    </location>
</feature>
<keyword evidence="4" id="KW-1185">Reference proteome</keyword>
<evidence type="ECO:0000256" key="2">
    <source>
        <dbReference type="SAM" id="SignalP"/>
    </source>
</evidence>
<name>A0ABD2P4J7_9CUCU</name>
<feature type="transmembrane region" description="Helical" evidence="1">
    <location>
        <begin position="90"/>
        <end position="108"/>
    </location>
</feature>